<dbReference type="EMBL" id="BBNQ01000006">
    <property type="protein sequence ID" value="GAL62412.1"/>
    <property type="molecule type" value="Genomic_DNA"/>
</dbReference>
<comment type="caution">
    <text evidence="2">The sequence shown here is derived from an EMBL/GenBank/DDBJ whole genome shotgun (WGS) entry which is preliminary data.</text>
</comment>
<organism evidence="2 3">
    <name type="scientific">Algibacter lectus</name>
    <dbReference type="NCBI Taxonomy" id="221126"/>
    <lineage>
        <taxon>Bacteria</taxon>
        <taxon>Pseudomonadati</taxon>
        <taxon>Bacteroidota</taxon>
        <taxon>Flavobacteriia</taxon>
        <taxon>Flavobacteriales</taxon>
        <taxon>Flavobacteriaceae</taxon>
        <taxon>Algibacter</taxon>
    </lineage>
</organism>
<evidence type="ECO:0000313" key="3">
    <source>
        <dbReference type="Proteomes" id="UP000029644"/>
    </source>
</evidence>
<evidence type="ECO:0000313" key="2">
    <source>
        <dbReference type="EMBL" id="GAL62412.1"/>
    </source>
</evidence>
<gene>
    <name evidence="2" type="ORF">JCM19300_2465</name>
</gene>
<dbReference type="Proteomes" id="UP000029644">
    <property type="component" value="Unassembled WGS sequence"/>
</dbReference>
<proteinExistence type="predicted"/>
<name>A0A090W4H6_9FLAO</name>
<sequence>MLDALILRYLTKKGVIAYFAGQIIFFGLLAFYIFGIEDSSMDQGETPFFIGMVVIALVWAGVCLLFWKKPKETKDLNTAETES</sequence>
<dbReference type="OrthoDB" id="1447528at2"/>
<protein>
    <submittedName>
        <fullName evidence="2">Uncharacterized protein</fullName>
    </submittedName>
</protein>
<reference evidence="2 3" key="1">
    <citation type="journal article" date="2014" name="Genome Announc.">
        <title>Draft Genome Sequences of Marine Flavobacterium Algibacter lectus Strains SS8 and NR4.</title>
        <authorList>
            <person name="Takatani N."/>
            <person name="Nakanishi M."/>
            <person name="Meirelles P."/>
            <person name="Mino S."/>
            <person name="Suda W."/>
            <person name="Oshima K."/>
            <person name="Hattori M."/>
            <person name="Ohkuma M."/>
            <person name="Hosokawa M."/>
            <person name="Miyashita K."/>
            <person name="Thompson F.L."/>
            <person name="Niwa A."/>
            <person name="Sawabe T."/>
            <person name="Sawabe T."/>
        </authorList>
    </citation>
    <scope>NUCLEOTIDE SEQUENCE [LARGE SCALE GENOMIC DNA]</scope>
    <source>
        <strain evidence="2 3">JCM 19300</strain>
    </source>
</reference>
<keyword evidence="1" id="KW-0472">Membrane</keyword>
<feature type="transmembrane region" description="Helical" evidence="1">
    <location>
        <begin position="15"/>
        <end position="36"/>
    </location>
</feature>
<accession>A0A090W4H6</accession>
<dbReference type="AlphaFoldDB" id="A0A090W4H6"/>
<feature type="transmembrane region" description="Helical" evidence="1">
    <location>
        <begin position="48"/>
        <end position="67"/>
    </location>
</feature>
<dbReference type="RefSeq" id="WP_042504288.1">
    <property type="nucleotide sequence ID" value="NZ_BBNQ01000006.1"/>
</dbReference>
<keyword evidence="1" id="KW-1133">Transmembrane helix</keyword>
<keyword evidence="1" id="KW-0812">Transmembrane</keyword>
<evidence type="ECO:0000256" key="1">
    <source>
        <dbReference type="SAM" id="Phobius"/>
    </source>
</evidence>